<feature type="region of interest" description="Disordered" evidence="3">
    <location>
        <begin position="188"/>
        <end position="210"/>
    </location>
</feature>
<evidence type="ECO:0000256" key="2">
    <source>
        <dbReference type="ARBA" id="ARBA00034247"/>
    </source>
</evidence>
<dbReference type="Gene3D" id="3.30.70.270">
    <property type="match status" value="1"/>
</dbReference>
<dbReference type="GO" id="GO:0052621">
    <property type="term" value="F:diguanylate cyclase activity"/>
    <property type="evidence" value="ECO:0007669"/>
    <property type="project" value="UniProtKB-EC"/>
</dbReference>
<comment type="caution">
    <text evidence="5">The sequence shown here is derived from an EMBL/GenBank/DDBJ whole genome shotgun (WGS) entry which is preliminary data.</text>
</comment>
<dbReference type="InterPro" id="IPR029787">
    <property type="entry name" value="Nucleotide_cyclase"/>
</dbReference>
<dbReference type="GO" id="GO:1902201">
    <property type="term" value="P:negative regulation of bacterial-type flagellum-dependent cell motility"/>
    <property type="evidence" value="ECO:0007669"/>
    <property type="project" value="TreeGrafter"/>
</dbReference>
<dbReference type="EC" id="2.7.7.65" evidence="1"/>
<reference evidence="5 6" key="1">
    <citation type="submission" date="2017-08" db="EMBL/GenBank/DDBJ databases">
        <title>Infants hospitalized years apart are colonized by the same room-sourced microbial strains.</title>
        <authorList>
            <person name="Brooks B."/>
            <person name="Olm M.R."/>
            <person name="Firek B.A."/>
            <person name="Baker R."/>
            <person name="Thomas B.C."/>
            <person name="Morowitz M.J."/>
            <person name="Banfield J.F."/>
        </authorList>
    </citation>
    <scope>NUCLEOTIDE SEQUENCE [LARGE SCALE GENOMIC DNA]</scope>
    <source>
        <strain evidence="5">S2_018_000_R3_110</strain>
    </source>
</reference>
<dbReference type="SMART" id="SM00267">
    <property type="entry name" value="GGDEF"/>
    <property type="match status" value="1"/>
</dbReference>
<feature type="domain" description="GGDEF" evidence="4">
    <location>
        <begin position="229"/>
        <end position="363"/>
    </location>
</feature>
<dbReference type="PROSITE" id="PS50887">
    <property type="entry name" value="GGDEF"/>
    <property type="match status" value="1"/>
</dbReference>
<dbReference type="EMBL" id="QFNF01000007">
    <property type="protein sequence ID" value="PZO79550.1"/>
    <property type="molecule type" value="Genomic_DNA"/>
</dbReference>
<proteinExistence type="predicted"/>
<dbReference type="AlphaFoldDB" id="A0A2W4ZB80"/>
<dbReference type="Pfam" id="PF00990">
    <property type="entry name" value="GGDEF"/>
    <property type="match status" value="1"/>
</dbReference>
<dbReference type="SUPFAM" id="SSF55073">
    <property type="entry name" value="Nucleotide cyclase"/>
    <property type="match status" value="1"/>
</dbReference>
<comment type="catalytic activity">
    <reaction evidence="2">
        <text>2 GTP = 3',3'-c-di-GMP + 2 diphosphate</text>
        <dbReference type="Rhea" id="RHEA:24898"/>
        <dbReference type="ChEBI" id="CHEBI:33019"/>
        <dbReference type="ChEBI" id="CHEBI:37565"/>
        <dbReference type="ChEBI" id="CHEBI:58805"/>
        <dbReference type="EC" id="2.7.7.65"/>
    </reaction>
</comment>
<sequence>MYFGKIDDGTVSVGSGLILAVLAFLEEQRLEPTPRNYAFAYDVMHDPAGPLAREVARRTDGGIRLTSSEVATLGAMIEAALPATPSPIVPRRLESVPPAVAAPVDPATAAAEALAVETRRQVAGFETMVSAMRNETRDFGRDLAASEDALRRSSPDGGAGLSIPELARITAAMRARVEVAEARLEQATREASDLRQQLAAAHDDARRDPLTTLPNRRAFEEALEARDGGPCHVAMCDVDHFKAVNDQHGHPVGDRVLKAIAGTLARECAGHLVARYGGEEFALLLGGIDADEAWMLLENARRAVGERRYRLRESDTLVHGITLSAGLVSILPGETPRDAIERADALLYAAKRQGRDRIVGEIS</sequence>
<dbReference type="InterPro" id="IPR043128">
    <property type="entry name" value="Rev_trsase/Diguanyl_cyclase"/>
</dbReference>
<organism evidence="5 6">
    <name type="scientific">Sphingomonas hengshuiensis</name>
    <dbReference type="NCBI Taxonomy" id="1609977"/>
    <lineage>
        <taxon>Bacteria</taxon>
        <taxon>Pseudomonadati</taxon>
        <taxon>Pseudomonadota</taxon>
        <taxon>Alphaproteobacteria</taxon>
        <taxon>Sphingomonadales</taxon>
        <taxon>Sphingomonadaceae</taxon>
        <taxon>Sphingomonas</taxon>
    </lineage>
</organism>
<dbReference type="PANTHER" id="PTHR45138:SF9">
    <property type="entry name" value="DIGUANYLATE CYCLASE DGCM-RELATED"/>
    <property type="match status" value="1"/>
</dbReference>
<dbReference type="GO" id="GO:0005886">
    <property type="term" value="C:plasma membrane"/>
    <property type="evidence" value="ECO:0007669"/>
    <property type="project" value="TreeGrafter"/>
</dbReference>
<dbReference type="FunFam" id="3.30.70.270:FF:000001">
    <property type="entry name" value="Diguanylate cyclase domain protein"/>
    <property type="match status" value="1"/>
</dbReference>
<dbReference type="Proteomes" id="UP000248614">
    <property type="component" value="Unassembled WGS sequence"/>
</dbReference>
<evidence type="ECO:0000256" key="1">
    <source>
        <dbReference type="ARBA" id="ARBA00012528"/>
    </source>
</evidence>
<dbReference type="CDD" id="cd01949">
    <property type="entry name" value="GGDEF"/>
    <property type="match status" value="1"/>
</dbReference>
<evidence type="ECO:0000256" key="3">
    <source>
        <dbReference type="SAM" id="MobiDB-lite"/>
    </source>
</evidence>
<evidence type="ECO:0000313" key="5">
    <source>
        <dbReference type="EMBL" id="PZO79550.1"/>
    </source>
</evidence>
<evidence type="ECO:0000313" key="6">
    <source>
        <dbReference type="Proteomes" id="UP000248614"/>
    </source>
</evidence>
<dbReference type="GO" id="GO:0043709">
    <property type="term" value="P:cell adhesion involved in single-species biofilm formation"/>
    <property type="evidence" value="ECO:0007669"/>
    <property type="project" value="TreeGrafter"/>
</dbReference>
<dbReference type="NCBIfam" id="TIGR00254">
    <property type="entry name" value="GGDEF"/>
    <property type="match status" value="1"/>
</dbReference>
<protein>
    <recommendedName>
        <fullName evidence="1">diguanylate cyclase</fullName>
        <ecNumber evidence="1">2.7.7.65</ecNumber>
    </recommendedName>
</protein>
<dbReference type="InterPro" id="IPR050469">
    <property type="entry name" value="Diguanylate_Cyclase"/>
</dbReference>
<gene>
    <name evidence="5" type="ORF">DI632_04270</name>
</gene>
<name>A0A2W4ZB80_9SPHN</name>
<dbReference type="PANTHER" id="PTHR45138">
    <property type="entry name" value="REGULATORY COMPONENTS OF SENSORY TRANSDUCTION SYSTEM"/>
    <property type="match status" value="1"/>
</dbReference>
<evidence type="ECO:0000259" key="4">
    <source>
        <dbReference type="PROSITE" id="PS50887"/>
    </source>
</evidence>
<accession>A0A2W4ZB80</accession>
<dbReference type="InterPro" id="IPR000160">
    <property type="entry name" value="GGDEF_dom"/>
</dbReference>